<dbReference type="Gene3D" id="3.30.750.24">
    <property type="entry name" value="STAS domain"/>
    <property type="match status" value="1"/>
</dbReference>
<dbReference type="AlphaFoldDB" id="A0A846W0Z7"/>
<dbReference type="InterPro" id="IPR002645">
    <property type="entry name" value="STAS_dom"/>
</dbReference>
<dbReference type="PROSITE" id="PS50801">
    <property type="entry name" value="STAS"/>
    <property type="match status" value="1"/>
</dbReference>
<evidence type="ECO:0000256" key="1">
    <source>
        <dbReference type="ARBA" id="ARBA00009013"/>
    </source>
</evidence>
<evidence type="ECO:0000313" key="4">
    <source>
        <dbReference type="EMBL" id="NKX86812.1"/>
    </source>
</evidence>
<dbReference type="SUPFAM" id="SSF52091">
    <property type="entry name" value="SpoIIaa-like"/>
    <property type="match status" value="1"/>
</dbReference>
<dbReference type="EMBL" id="JAAXOM010000001">
    <property type="protein sequence ID" value="NKX86812.1"/>
    <property type="molecule type" value="Genomic_DNA"/>
</dbReference>
<organism evidence="4 5">
    <name type="scientific">Nocardia coubleae</name>
    <dbReference type="NCBI Taxonomy" id="356147"/>
    <lineage>
        <taxon>Bacteria</taxon>
        <taxon>Bacillati</taxon>
        <taxon>Actinomycetota</taxon>
        <taxon>Actinomycetes</taxon>
        <taxon>Mycobacteriales</taxon>
        <taxon>Nocardiaceae</taxon>
        <taxon>Nocardia</taxon>
    </lineage>
</organism>
<comment type="caution">
    <text evidence="4">The sequence shown here is derived from an EMBL/GenBank/DDBJ whole genome shotgun (WGS) entry which is preliminary data.</text>
</comment>
<sequence>MCSPTRRHRGKRWKVANRDQNGIPDLDVQVRAEDGFEILTVRGEVDMASAPQLQAALEKAQQGGNTLVVDMTQVGFLGSAGLSALLIVSKAAPGQLRVVASREVARPIELTGLDKLLAVYSTLEAAVAATDGAPSAL</sequence>
<comment type="similarity">
    <text evidence="1 2">Belongs to the anti-sigma-factor antagonist family.</text>
</comment>
<evidence type="ECO:0000259" key="3">
    <source>
        <dbReference type="PROSITE" id="PS50801"/>
    </source>
</evidence>
<dbReference type="PANTHER" id="PTHR33495:SF2">
    <property type="entry name" value="ANTI-SIGMA FACTOR ANTAGONIST TM_1081-RELATED"/>
    <property type="match status" value="1"/>
</dbReference>
<dbReference type="Proteomes" id="UP000572007">
    <property type="component" value="Unassembled WGS sequence"/>
</dbReference>
<dbReference type="NCBIfam" id="TIGR00377">
    <property type="entry name" value="ant_ant_sig"/>
    <property type="match status" value="1"/>
</dbReference>
<evidence type="ECO:0000313" key="5">
    <source>
        <dbReference type="Proteomes" id="UP000572007"/>
    </source>
</evidence>
<proteinExistence type="inferred from homology"/>
<dbReference type="InterPro" id="IPR003658">
    <property type="entry name" value="Anti-sigma_ant"/>
</dbReference>
<dbReference type="CDD" id="cd07043">
    <property type="entry name" value="STAS_anti-anti-sigma_factors"/>
    <property type="match status" value="1"/>
</dbReference>
<keyword evidence="5" id="KW-1185">Reference proteome</keyword>
<gene>
    <name evidence="4" type="ORF">HGA10_05715</name>
</gene>
<feature type="domain" description="STAS" evidence="3">
    <location>
        <begin position="26"/>
        <end position="130"/>
    </location>
</feature>
<dbReference type="Pfam" id="PF01740">
    <property type="entry name" value="STAS"/>
    <property type="match status" value="1"/>
</dbReference>
<dbReference type="InterPro" id="IPR036513">
    <property type="entry name" value="STAS_dom_sf"/>
</dbReference>
<name>A0A846W0Z7_9NOCA</name>
<dbReference type="PANTHER" id="PTHR33495">
    <property type="entry name" value="ANTI-SIGMA FACTOR ANTAGONIST TM_1081-RELATED-RELATED"/>
    <property type="match status" value="1"/>
</dbReference>
<dbReference type="GO" id="GO:0043856">
    <property type="term" value="F:anti-sigma factor antagonist activity"/>
    <property type="evidence" value="ECO:0007669"/>
    <property type="project" value="InterPro"/>
</dbReference>
<evidence type="ECO:0000256" key="2">
    <source>
        <dbReference type="RuleBase" id="RU003749"/>
    </source>
</evidence>
<reference evidence="4 5" key="1">
    <citation type="submission" date="2020-04" db="EMBL/GenBank/DDBJ databases">
        <title>MicrobeNet Type strains.</title>
        <authorList>
            <person name="Nicholson A.C."/>
        </authorList>
    </citation>
    <scope>NUCLEOTIDE SEQUENCE [LARGE SCALE GENOMIC DNA]</scope>
    <source>
        <strain evidence="4 5">DSM 44960</strain>
    </source>
</reference>
<accession>A0A846W0Z7</accession>
<protein>
    <recommendedName>
        <fullName evidence="2">Anti-sigma factor antagonist</fullName>
    </recommendedName>
</protein>